<dbReference type="GO" id="GO:0005886">
    <property type="term" value="C:plasma membrane"/>
    <property type="evidence" value="ECO:0007669"/>
    <property type="project" value="UniProtKB-SubCell"/>
</dbReference>
<keyword evidence="6 11" id="KW-0406">Ion transport</keyword>
<evidence type="ECO:0000313" key="12">
    <source>
        <dbReference type="EMBL" id="EFV44767.1"/>
    </source>
</evidence>
<feature type="binding site" evidence="11">
    <location>
        <position position="81"/>
    </location>
    <ligand>
        <name>Na(+)</name>
        <dbReference type="ChEBI" id="CHEBI:29101"/>
        <note>structural</note>
    </ligand>
</feature>
<evidence type="ECO:0000256" key="9">
    <source>
        <dbReference type="ARBA" id="ARBA00035120"/>
    </source>
</evidence>
<evidence type="ECO:0000256" key="10">
    <source>
        <dbReference type="ARBA" id="ARBA00035585"/>
    </source>
</evidence>
<sequence length="135" mass="14142">MIFSRNALAVMLGGGAGAVCRVMTGFAVMEKLPSGFPLGVLCVNVLGGFLMGLLQGWMRRTGNTFATGYCLLGTGFLGGFTTFSTFSLDTFLLYRSGDASLAALNIALNMVLCLCAVWGGYALLAPRPERPTAPS</sequence>
<evidence type="ECO:0000256" key="5">
    <source>
        <dbReference type="ARBA" id="ARBA00022989"/>
    </source>
</evidence>
<keyword evidence="8 11" id="KW-0407">Ion channel</keyword>
<organism evidence="12 13">
    <name type="scientific">Bilophila wadsworthia (strain 3_1_6)</name>
    <dbReference type="NCBI Taxonomy" id="563192"/>
    <lineage>
        <taxon>Bacteria</taxon>
        <taxon>Pseudomonadati</taxon>
        <taxon>Thermodesulfobacteriota</taxon>
        <taxon>Desulfovibrionia</taxon>
        <taxon>Desulfovibrionales</taxon>
        <taxon>Desulfovibrionaceae</taxon>
        <taxon>Bilophila</taxon>
    </lineage>
</organism>
<keyword evidence="11" id="KW-0915">Sodium</keyword>
<reference evidence="12 13" key="2">
    <citation type="submission" date="2013-04" db="EMBL/GenBank/DDBJ databases">
        <title>The Genome Sequence of Bilophila wadsworthia 3_1_6.</title>
        <authorList>
            <consortium name="The Broad Institute Genomics Platform"/>
            <person name="Earl A."/>
            <person name="Ward D."/>
            <person name="Feldgarden M."/>
            <person name="Gevers D."/>
            <person name="Sibley C."/>
            <person name="Strauss J."/>
            <person name="Allen-Vercoe E."/>
            <person name="Walker B."/>
            <person name="Young S."/>
            <person name="Zeng Q."/>
            <person name="Gargeya S."/>
            <person name="Fitzgerald M."/>
            <person name="Haas B."/>
            <person name="Abouelleil A."/>
            <person name="Allen A.W."/>
            <person name="Alvarado L."/>
            <person name="Arachchi H.M."/>
            <person name="Berlin A.M."/>
            <person name="Chapman S.B."/>
            <person name="Gainer-Dewar J."/>
            <person name="Goldberg J."/>
            <person name="Griggs A."/>
            <person name="Gujja S."/>
            <person name="Hansen M."/>
            <person name="Howarth C."/>
            <person name="Imamovic A."/>
            <person name="Ireland A."/>
            <person name="Larimer J."/>
            <person name="McCowan C."/>
            <person name="Murphy C."/>
            <person name="Pearson M."/>
            <person name="Poon T.W."/>
            <person name="Priest M."/>
            <person name="Roberts A."/>
            <person name="Saif S."/>
            <person name="Shea T."/>
            <person name="Sisk P."/>
            <person name="Sykes S."/>
            <person name="Wortman J."/>
            <person name="Nusbaum C."/>
            <person name="Birren B."/>
        </authorList>
    </citation>
    <scope>NUCLEOTIDE SEQUENCE [LARGE SCALE GENOMIC DNA]</scope>
    <source>
        <strain evidence="12 13">3_1_6</strain>
    </source>
</reference>
<dbReference type="GeneID" id="78086394"/>
<protein>
    <recommendedName>
        <fullName evidence="11">Fluoride-specific ion channel FluC</fullName>
    </recommendedName>
</protein>
<dbReference type="PANTHER" id="PTHR28259">
    <property type="entry name" value="FLUORIDE EXPORT PROTEIN 1-RELATED"/>
    <property type="match status" value="1"/>
</dbReference>
<keyword evidence="3" id="KW-0997">Cell inner membrane</keyword>
<evidence type="ECO:0000256" key="4">
    <source>
        <dbReference type="ARBA" id="ARBA00022692"/>
    </source>
</evidence>
<dbReference type="HAMAP" id="MF_00454">
    <property type="entry name" value="FluC"/>
    <property type="match status" value="1"/>
</dbReference>
<gene>
    <name evidence="11" type="primary">fluC</name>
    <name evidence="11" type="synonym">crcB</name>
    <name evidence="12" type="ORF">HMPREF0179_01263</name>
</gene>
<evidence type="ECO:0000256" key="3">
    <source>
        <dbReference type="ARBA" id="ARBA00022519"/>
    </source>
</evidence>
<dbReference type="GO" id="GO:0046872">
    <property type="term" value="F:metal ion binding"/>
    <property type="evidence" value="ECO:0007669"/>
    <property type="project" value="UniProtKB-KW"/>
</dbReference>
<dbReference type="GO" id="GO:0062054">
    <property type="term" value="F:fluoride channel activity"/>
    <property type="evidence" value="ECO:0007669"/>
    <property type="project" value="UniProtKB-UniRule"/>
</dbReference>
<feature type="transmembrane region" description="Helical" evidence="11">
    <location>
        <begin position="7"/>
        <end position="29"/>
    </location>
</feature>
<dbReference type="AlphaFoldDB" id="E5Y500"/>
<proteinExistence type="inferred from homology"/>
<dbReference type="Proteomes" id="UP000006034">
    <property type="component" value="Unassembled WGS sequence"/>
</dbReference>
<dbReference type="NCBIfam" id="TIGR00494">
    <property type="entry name" value="crcB"/>
    <property type="match status" value="1"/>
</dbReference>
<dbReference type="Pfam" id="PF02537">
    <property type="entry name" value="CRCB"/>
    <property type="match status" value="1"/>
</dbReference>
<dbReference type="RefSeq" id="WP_005026270.1">
    <property type="nucleotide sequence ID" value="NZ_KE150238.1"/>
</dbReference>
<feature type="binding site" evidence="11">
    <location>
        <position position="78"/>
    </location>
    <ligand>
        <name>Na(+)</name>
        <dbReference type="ChEBI" id="CHEBI:29101"/>
        <note>structural</note>
    </ligand>
</feature>
<evidence type="ECO:0000256" key="2">
    <source>
        <dbReference type="ARBA" id="ARBA00022475"/>
    </source>
</evidence>
<comment type="function">
    <text evidence="11">Fluoride-specific ion channel. Important for reducing fluoride concentration in the cell, thus reducing its toxicity.</text>
</comment>
<keyword evidence="2 11" id="KW-1003">Cell membrane</keyword>
<evidence type="ECO:0000256" key="1">
    <source>
        <dbReference type="ARBA" id="ARBA00004651"/>
    </source>
</evidence>
<reference evidence="12 13" key="1">
    <citation type="submission" date="2010-10" db="EMBL/GenBank/DDBJ databases">
        <authorList>
            <consortium name="The Broad Institute Genome Sequencing Platform"/>
            <person name="Ward D."/>
            <person name="Earl A."/>
            <person name="Feldgarden M."/>
            <person name="Young S.K."/>
            <person name="Gargeya S."/>
            <person name="Zeng Q."/>
            <person name="Alvarado L."/>
            <person name="Berlin A."/>
            <person name="Bochicchio J."/>
            <person name="Chapman S.B."/>
            <person name="Chen Z."/>
            <person name="Freedman E."/>
            <person name="Gellesch M."/>
            <person name="Goldberg J."/>
            <person name="Griggs A."/>
            <person name="Gujja S."/>
            <person name="Heilman E."/>
            <person name="Heiman D."/>
            <person name="Howarth C."/>
            <person name="Mehta T."/>
            <person name="Neiman D."/>
            <person name="Pearson M."/>
            <person name="Roberts A."/>
            <person name="Saif S."/>
            <person name="Shea T."/>
            <person name="Shenoy N."/>
            <person name="Sisk P."/>
            <person name="Stolte C."/>
            <person name="Sykes S."/>
            <person name="White J."/>
            <person name="Yandava C."/>
            <person name="Allen-Vercoe E."/>
            <person name="Sibley C."/>
            <person name="Ambrose C.E."/>
            <person name="Strauss J."/>
            <person name="Daigneault M."/>
            <person name="Haas B."/>
            <person name="Nusbaum C."/>
            <person name="Birren B."/>
        </authorList>
    </citation>
    <scope>NUCLEOTIDE SEQUENCE [LARGE SCALE GENOMIC DNA]</scope>
    <source>
        <strain evidence="12 13">3_1_6</strain>
    </source>
</reference>
<evidence type="ECO:0000313" key="13">
    <source>
        <dbReference type="Proteomes" id="UP000006034"/>
    </source>
</evidence>
<keyword evidence="7 11" id="KW-0472">Membrane</keyword>
<comment type="similarity">
    <text evidence="9 11">Belongs to the fluoride channel Fluc/FEX (TC 1.A.43) family.</text>
</comment>
<accession>E5Y500</accession>
<dbReference type="OrthoDB" id="9806299at2"/>
<evidence type="ECO:0000256" key="11">
    <source>
        <dbReference type="HAMAP-Rule" id="MF_00454"/>
    </source>
</evidence>
<comment type="subcellular location">
    <subcellularLocation>
        <location evidence="1 11">Cell membrane</location>
        <topology evidence="1 11">Multi-pass membrane protein</topology>
    </subcellularLocation>
</comment>
<keyword evidence="11" id="KW-0813">Transport</keyword>
<keyword evidence="5 11" id="KW-1133">Transmembrane helix</keyword>
<keyword evidence="11" id="KW-0479">Metal-binding</keyword>
<comment type="activity regulation">
    <text evidence="11">Na(+) is not transported, but it plays an essential structural role and its presence is essential for fluoride channel function.</text>
</comment>
<comment type="catalytic activity">
    <reaction evidence="10">
        <text>fluoride(in) = fluoride(out)</text>
        <dbReference type="Rhea" id="RHEA:76159"/>
        <dbReference type="ChEBI" id="CHEBI:17051"/>
    </reaction>
    <physiologicalReaction direction="left-to-right" evidence="10">
        <dbReference type="Rhea" id="RHEA:76160"/>
    </physiologicalReaction>
</comment>
<keyword evidence="13" id="KW-1185">Reference proteome</keyword>
<dbReference type="InterPro" id="IPR003691">
    <property type="entry name" value="FluC"/>
</dbReference>
<feature type="transmembrane region" description="Helical" evidence="11">
    <location>
        <begin position="35"/>
        <end position="54"/>
    </location>
</feature>
<feature type="transmembrane region" description="Helical" evidence="11">
    <location>
        <begin position="66"/>
        <end position="86"/>
    </location>
</feature>
<name>E5Y500_BILW3</name>
<evidence type="ECO:0000256" key="6">
    <source>
        <dbReference type="ARBA" id="ARBA00023065"/>
    </source>
</evidence>
<dbReference type="STRING" id="563192.HMPREF0179_01263"/>
<keyword evidence="4 11" id="KW-0812">Transmembrane</keyword>
<evidence type="ECO:0000256" key="7">
    <source>
        <dbReference type="ARBA" id="ARBA00023136"/>
    </source>
</evidence>
<evidence type="ECO:0000256" key="8">
    <source>
        <dbReference type="ARBA" id="ARBA00023303"/>
    </source>
</evidence>
<dbReference type="HOGENOM" id="CLU_114342_2_3_7"/>
<dbReference type="GO" id="GO:0140114">
    <property type="term" value="P:cellular detoxification of fluoride"/>
    <property type="evidence" value="ECO:0007669"/>
    <property type="project" value="UniProtKB-UniRule"/>
</dbReference>
<dbReference type="eggNOG" id="COG0239">
    <property type="taxonomic scope" value="Bacteria"/>
</dbReference>
<comment type="caution">
    <text evidence="12">The sequence shown here is derived from an EMBL/GenBank/DDBJ whole genome shotgun (WGS) entry which is preliminary data.</text>
</comment>
<dbReference type="PANTHER" id="PTHR28259:SF1">
    <property type="entry name" value="FLUORIDE EXPORT PROTEIN 1-RELATED"/>
    <property type="match status" value="1"/>
</dbReference>
<dbReference type="EMBL" id="ADCP02000001">
    <property type="protein sequence ID" value="EFV44767.1"/>
    <property type="molecule type" value="Genomic_DNA"/>
</dbReference>
<feature type="transmembrane region" description="Helical" evidence="11">
    <location>
        <begin position="106"/>
        <end position="124"/>
    </location>
</feature>